<comment type="caution">
    <text evidence="3">The sequence shown here is derived from an EMBL/GenBank/DDBJ whole genome shotgun (WGS) entry which is preliminary data.</text>
</comment>
<evidence type="ECO:0000313" key="4">
    <source>
        <dbReference type="Proteomes" id="UP000182062"/>
    </source>
</evidence>
<sequence length="608" mass="69137">MKENLSYRQLKSLIYVSNVLNSSLDLETILDSILQTTISVIDAADGGVLFLYDPDQDALVAKSTTGFDSMILNQLNLKPGESMTGQTFVKKECQIFQSMREVHTTTRSLTPRNLDIMERSIPRYPFSTLCAPILLKNEGIGVITIDSFQEDKEFSTEDVELLKAISHQAAIAIEKGNFYHEKSLALDQFKELNRQISNHNEMLSQSVRLHRDLADLVLKGKNLQDIIDYLHGAMGVNLSLFDRSQEELASCCENGLSSDVMEALNDHAVRSMSANHLNRQTLLFQTDGDEYHMLLLPIGLMPDLFGVLAVFSKEPLNEINTAAMEHACTVLSLEILKEEAIFDTQQKMKGDFLDQLLKGNMSDALLHHAKQLDIHPEQSFMVASLHFEQAFSSAEEGLLERRRMIHTFYRKCQLELQDSLILLKHDQMVILFSCKSENQRSGETERIDAFLHKQAAAAKKNSPSFDIHIGIGRWKKGLQEVHKSSKDANQVLYFIKQHGLNSKILHYSELGMYRLLMQTPADDIEGFIMDQIGSLLDDSKKKNDLLETLTCYINHNRNVKETADVLHIHPNTLHYRLNRIEELLDCRLDMPDQLLNIQMALKLYGLEN</sequence>
<dbReference type="InterPro" id="IPR041522">
    <property type="entry name" value="CdaR_GGDEF"/>
</dbReference>
<dbReference type="Pfam" id="PF13185">
    <property type="entry name" value="GAF_2"/>
    <property type="match status" value="1"/>
</dbReference>
<accession>A0A1J6WP52</accession>
<dbReference type="Pfam" id="PF17853">
    <property type="entry name" value="GGDEF_2"/>
    <property type="match status" value="1"/>
</dbReference>
<proteinExistence type="inferred from homology"/>
<dbReference type="EMBL" id="MINN01000117">
    <property type="protein sequence ID" value="OIU69695.1"/>
    <property type="molecule type" value="Genomic_DNA"/>
</dbReference>
<evidence type="ECO:0000256" key="1">
    <source>
        <dbReference type="ARBA" id="ARBA00006754"/>
    </source>
</evidence>
<name>A0A1J6WP52_9BACI</name>
<organism evidence="3 4">
    <name type="scientific">Rossellomorea aquimaris</name>
    <dbReference type="NCBI Taxonomy" id="189382"/>
    <lineage>
        <taxon>Bacteria</taxon>
        <taxon>Bacillati</taxon>
        <taxon>Bacillota</taxon>
        <taxon>Bacilli</taxon>
        <taxon>Bacillales</taxon>
        <taxon>Bacillaceae</taxon>
        <taxon>Rossellomorea</taxon>
    </lineage>
</organism>
<dbReference type="Gene3D" id="1.10.10.2840">
    <property type="entry name" value="PucR C-terminal helix-turn-helix domain"/>
    <property type="match status" value="1"/>
</dbReference>
<comment type="similarity">
    <text evidence="1">Belongs to the CdaR family.</text>
</comment>
<dbReference type="PANTHER" id="PTHR33744">
    <property type="entry name" value="CARBOHYDRATE DIACID REGULATOR"/>
    <property type="match status" value="1"/>
</dbReference>
<dbReference type="Gene3D" id="3.30.450.40">
    <property type="match status" value="1"/>
</dbReference>
<dbReference type="Proteomes" id="UP000182062">
    <property type="component" value="Unassembled WGS sequence"/>
</dbReference>
<dbReference type="PANTHER" id="PTHR33744:SF1">
    <property type="entry name" value="DNA-BINDING TRANSCRIPTIONAL ACTIVATOR ADER"/>
    <property type="match status" value="1"/>
</dbReference>
<dbReference type="InterPro" id="IPR042070">
    <property type="entry name" value="PucR_C-HTH_sf"/>
</dbReference>
<dbReference type="AlphaFoldDB" id="A0A1J6WP52"/>
<dbReference type="InterPro" id="IPR029016">
    <property type="entry name" value="GAF-like_dom_sf"/>
</dbReference>
<dbReference type="SMART" id="SM00065">
    <property type="entry name" value="GAF"/>
    <property type="match status" value="1"/>
</dbReference>
<feature type="domain" description="GAF" evidence="2">
    <location>
        <begin position="25"/>
        <end position="183"/>
    </location>
</feature>
<dbReference type="InterPro" id="IPR003018">
    <property type="entry name" value="GAF"/>
</dbReference>
<evidence type="ECO:0000259" key="2">
    <source>
        <dbReference type="SMART" id="SM00065"/>
    </source>
</evidence>
<dbReference type="InterPro" id="IPR051448">
    <property type="entry name" value="CdaR-like_regulators"/>
</dbReference>
<gene>
    <name evidence="3" type="ORF">BHE18_01900</name>
</gene>
<dbReference type="RefSeq" id="WP_071619800.1">
    <property type="nucleotide sequence ID" value="NZ_MINN01000117.1"/>
</dbReference>
<keyword evidence="4" id="KW-1185">Reference proteome</keyword>
<dbReference type="InterPro" id="IPR025736">
    <property type="entry name" value="PucR_C-HTH_dom"/>
</dbReference>
<dbReference type="Pfam" id="PF13556">
    <property type="entry name" value="HTH_30"/>
    <property type="match status" value="1"/>
</dbReference>
<protein>
    <recommendedName>
        <fullName evidence="2">GAF domain-containing protein</fullName>
    </recommendedName>
</protein>
<evidence type="ECO:0000313" key="3">
    <source>
        <dbReference type="EMBL" id="OIU69695.1"/>
    </source>
</evidence>
<dbReference type="SUPFAM" id="SSF55781">
    <property type="entry name" value="GAF domain-like"/>
    <property type="match status" value="1"/>
</dbReference>
<reference evidence="3 4" key="1">
    <citation type="submission" date="2016-09" db="EMBL/GenBank/DDBJ databases">
        <title>Bacillus aquimaris SAMM genome sequence reveals colonization and biosurfactant production capacities.</title>
        <authorList>
            <person name="Waghmode S.R."/>
            <person name="Suryavanshi M.V."/>
        </authorList>
    </citation>
    <scope>NUCLEOTIDE SEQUENCE [LARGE SCALE GENOMIC DNA]</scope>
    <source>
        <strain evidence="3 4">SAMM</strain>
    </source>
</reference>